<keyword evidence="4" id="KW-0503">Monooxygenase</keyword>
<evidence type="ECO:0000256" key="3">
    <source>
        <dbReference type="ARBA" id="ARBA00023002"/>
    </source>
</evidence>
<organism evidence="6 7">
    <name type="scientific">Nocardia ignorata</name>
    <dbReference type="NCBI Taxonomy" id="145285"/>
    <lineage>
        <taxon>Bacteria</taxon>
        <taxon>Bacillati</taxon>
        <taxon>Actinomycetota</taxon>
        <taxon>Actinomycetes</taxon>
        <taxon>Mycobacteriales</taxon>
        <taxon>Nocardiaceae</taxon>
        <taxon>Nocardia</taxon>
    </lineage>
</organism>
<dbReference type="EMBL" id="SNXK01000005">
    <property type="protein sequence ID" value="TDP33028.1"/>
    <property type="molecule type" value="Genomic_DNA"/>
</dbReference>
<dbReference type="GO" id="GO:0004497">
    <property type="term" value="F:monooxygenase activity"/>
    <property type="evidence" value="ECO:0007669"/>
    <property type="project" value="UniProtKB-KW"/>
</dbReference>
<dbReference type="GO" id="GO:0071949">
    <property type="term" value="F:FAD binding"/>
    <property type="evidence" value="ECO:0007669"/>
    <property type="project" value="InterPro"/>
</dbReference>
<feature type="domain" description="FAD-binding" evidence="5">
    <location>
        <begin position="61"/>
        <end position="115"/>
    </location>
</feature>
<name>A0A4R6P5C0_NOCIG</name>
<gene>
    <name evidence="6" type="ORF">DFR75_105266</name>
</gene>
<keyword evidence="2" id="KW-0274">FAD</keyword>
<evidence type="ECO:0000313" key="7">
    <source>
        <dbReference type="Proteomes" id="UP000295087"/>
    </source>
</evidence>
<dbReference type="SUPFAM" id="SSF51905">
    <property type="entry name" value="FAD/NAD(P)-binding domain"/>
    <property type="match status" value="1"/>
</dbReference>
<dbReference type="InterPro" id="IPR036188">
    <property type="entry name" value="FAD/NAD-bd_sf"/>
</dbReference>
<sequence>MWAMPSTQELLGPAGSPAAMWRRAKDVVADLPPALQVVVAEAWPDLTVVLRSGMIPPIPAWPAGPVTVVGDAINVAPGFGGNLAMQDAHHLCEALAEAYHGRLDLVDAIDAYEDTMRRNSFFAPVAANTGA</sequence>
<keyword evidence="1" id="KW-0285">Flavoprotein</keyword>
<comment type="caution">
    <text evidence="6">The sequence shown here is derived from an EMBL/GenBank/DDBJ whole genome shotgun (WGS) entry which is preliminary data.</text>
</comment>
<dbReference type="Pfam" id="PF01494">
    <property type="entry name" value="FAD_binding_3"/>
    <property type="match status" value="1"/>
</dbReference>
<evidence type="ECO:0000313" key="6">
    <source>
        <dbReference type="EMBL" id="TDP33028.1"/>
    </source>
</evidence>
<proteinExistence type="predicted"/>
<dbReference type="Gene3D" id="3.50.50.60">
    <property type="entry name" value="FAD/NAD(P)-binding domain"/>
    <property type="match status" value="1"/>
</dbReference>
<keyword evidence="7" id="KW-1185">Reference proteome</keyword>
<keyword evidence="3" id="KW-0560">Oxidoreductase</keyword>
<evidence type="ECO:0000256" key="1">
    <source>
        <dbReference type="ARBA" id="ARBA00022630"/>
    </source>
</evidence>
<dbReference type="PANTHER" id="PTHR47178">
    <property type="entry name" value="MONOOXYGENASE, FAD-BINDING"/>
    <property type="match status" value="1"/>
</dbReference>
<dbReference type="PANTHER" id="PTHR47178:SF5">
    <property type="entry name" value="FAD-BINDING DOMAIN-CONTAINING PROTEIN"/>
    <property type="match status" value="1"/>
</dbReference>
<reference evidence="6 7" key="1">
    <citation type="submission" date="2019-03" db="EMBL/GenBank/DDBJ databases">
        <title>Genomic Encyclopedia of Type Strains, Phase IV (KMG-IV): sequencing the most valuable type-strain genomes for metagenomic binning, comparative biology and taxonomic classification.</title>
        <authorList>
            <person name="Goeker M."/>
        </authorList>
    </citation>
    <scope>NUCLEOTIDE SEQUENCE [LARGE SCALE GENOMIC DNA]</scope>
    <source>
        <strain evidence="6 7">DSM 44496</strain>
    </source>
</reference>
<protein>
    <submittedName>
        <fullName evidence="6">FAD binding domain-containing protein</fullName>
    </submittedName>
</protein>
<dbReference type="Proteomes" id="UP000295087">
    <property type="component" value="Unassembled WGS sequence"/>
</dbReference>
<evidence type="ECO:0000259" key="5">
    <source>
        <dbReference type="Pfam" id="PF01494"/>
    </source>
</evidence>
<dbReference type="AlphaFoldDB" id="A0A4R6P5C0"/>
<evidence type="ECO:0000256" key="4">
    <source>
        <dbReference type="ARBA" id="ARBA00023033"/>
    </source>
</evidence>
<accession>A0A4R6P5C0</accession>
<dbReference type="InterPro" id="IPR002938">
    <property type="entry name" value="FAD-bd"/>
</dbReference>
<evidence type="ECO:0000256" key="2">
    <source>
        <dbReference type="ARBA" id="ARBA00022827"/>
    </source>
</evidence>